<dbReference type="InterPro" id="IPR000477">
    <property type="entry name" value="RT_dom"/>
</dbReference>
<dbReference type="AlphaFoldDB" id="A0A5S6QAX1"/>
<dbReference type="Pfam" id="PF00078">
    <property type="entry name" value="RVT_1"/>
    <property type="match status" value="1"/>
</dbReference>
<dbReference type="PROSITE" id="PS50878">
    <property type="entry name" value="RT_POL"/>
    <property type="match status" value="1"/>
</dbReference>
<protein>
    <submittedName>
        <fullName evidence="3">Reverse transcriptase domain-containing protein</fullName>
    </submittedName>
</protein>
<keyword evidence="2" id="KW-1185">Reference proteome</keyword>
<sequence>MAGAGTRTRNLDKLVVNLSSTAMDDQTKSVLAKEPNFVPAPKCPPILDIAASVEQSLFKTEPQHAEAIKQALASFLVKNNNKIAAPNLTNTEKKALKDLNKEENILITKADKGNVVVILDKSAYLEMSERLTKTVYKPIRADPTTKIRTDLLDTLDLLISETNDMTLVKIKHLYFTDNIKCPEMYGLPKIHKMGVPMRPVVASINSVTSKLCYYVKEIIRPLTGLRMSHVKNSEHFCDDIKTLRLQGNEVLVSYDVKNLFTNIPIPTTLSVLEELLSNDITLAQRTKLNPFHVVKLVSFCMIEANYFRFQHRYYAQRNGAPMGSPLSPIVAEVFMEHFEQIAFDDINLDIRRPICFKRYIDDIFAINTNRYGRTILRTS</sequence>
<evidence type="ECO:0000259" key="1">
    <source>
        <dbReference type="PROSITE" id="PS50878"/>
    </source>
</evidence>
<proteinExistence type="predicted"/>
<feature type="domain" description="Reverse transcriptase" evidence="1">
    <location>
        <begin position="168"/>
        <end position="379"/>
    </location>
</feature>
<dbReference type="PANTHER" id="PTHR21301">
    <property type="entry name" value="REVERSE TRANSCRIPTASE"/>
    <property type="match status" value="1"/>
</dbReference>
<organism evidence="2 3">
    <name type="scientific">Trichuris muris</name>
    <name type="common">Mouse whipworm</name>
    <dbReference type="NCBI Taxonomy" id="70415"/>
    <lineage>
        <taxon>Eukaryota</taxon>
        <taxon>Metazoa</taxon>
        <taxon>Ecdysozoa</taxon>
        <taxon>Nematoda</taxon>
        <taxon>Enoplea</taxon>
        <taxon>Dorylaimia</taxon>
        <taxon>Trichinellida</taxon>
        <taxon>Trichuridae</taxon>
        <taxon>Trichuris</taxon>
    </lineage>
</organism>
<evidence type="ECO:0000313" key="2">
    <source>
        <dbReference type="Proteomes" id="UP000046395"/>
    </source>
</evidence>
<dbReference type="PANTHER" id="PTHR21301:SF11">
    <property type="entry name" value="GIY-YIG DOMAIN-CONTAINING PROTEIN"/>
    <property type="match status" value="1"/>
</dbReference>
<dbReference type="WBParaSite" id="TMUE_1000004240.1">
    <property type="protein sequence ID" value="TMUE_1000004240.1"/>
    <property type="gene ID" value="WBGene00298888"/>
</dbReference>
<evidence type="ECO:0000313" key="3">
    <source>
        <dbReference type="WBParaSite" id="TMUE_1000004240.1"/>
    </source>
</evidence>
<name>A0A5S6QAX1_TRIMR</name>
<dbReference type="STRING" id="70415.A0A5S6QAX1"/>
<reference evidence="3" key="1">
    <citation type="submission" date="2019-12" db="UniProtKB">
        <authorList>
            <consortium name="WormBaseParasite"/>
        </authorList>
    </citation>
    <scope>IDENTIFICATION</scope>
</reference>
<dbReference type="Proteomes" id="UP000046395">
    <property type="component" value="Unassembled WGS sequence"/>
</dbReference>
<accession>A0A5S6QAX1</accession>